<evidence type="ECO:0000256" key="3">
    <source>
        <dbReference type="ARBA" id="ARBA00013208"/>
    </source>
</evidence>
<dbReference type="InterPro" id="IPR036286">
    <property type="entry name" value="LexA/Signal_pep-like_sf"/>
</dbReference>
<dbReference type="SUPFAM" id="SSF51306">
    <property type="entry name" value="LexA/Signal peptidase"/>
    <property type="match status" value="1"/>
</dbReference>
<dbReference type="Pfam" id="PF10502">
    <property type="entry name" value="Peptidase_S26"/>
    <property type="match status" value="1"/>
</dbReference>
<reference evidence="8" key="2">
    <citation type="journal article" date="2021" name="Microbiome">
        <title>Successional dynamics and alternative stable states in a saline activated sludge microbial community over 9 years.</title>
        <authorList>
            <person name="Wang Y."/>
            <person name="Ye J."/>
            <person name="Ju F."/>
            <person name="Liu L."/>
            <person name="Boyd J.A."/>
            <person name="Deng Y."/>
            <person name="Parks D.H."/>
            <person name="Jiang X."/>
            <person name="Yin X."/>
            <person name="Woodcroft B.J."/>
            <person name="Tyson G.W."/>
            <person name="Hugenholtz P."/>
            <person name="Polz M.F."/>
            <person name="Zhang T."/>
        </authorList>
    </citation>
    <scope>NUCLEOTIDE SEQUENCE</scope>
    <source>
        <strain evidence="8">HKST-UBA02</strain>
    </source>
</reference>
<name>A0A956NAT4_UNCEI</name>
<dbReference type="PANTHER" id="PTHR43390:SF1">
    <property type="entry name" value="CHLOROPLAST PROCESSING PEPTIDASE"/>
    <property type="match status" value="1"/>
</dbReference>
<dbReference type="PRINTS" id="PR00727">
    <property type="entry name" value="LEADERPTASE"/>
</dbReference>
<comment type="caution">
    <text evidence="8">The sequence shown here is derived from an EMBL/GenBank/DDBJ whole genome shotgun (WGS) entry which is preliminary data.</text>
</comment>
<dbReference type="AlphaFoldDB" id="A0A956NAT4"/>
<evidence type="ECO:0000256" key="5">
    <source>
        <dbReference type="PIRSR" id="PIRSR600223-1"/>
    </source>
</evidence>
<keyword evidence="4 6" id="KW-0378">Hydrolase</keyword>
<dbReference type="PROSITE" id="PS00761">
    <property type="entry name" value="SPASE_I_3"/>
    <property type="match status" value="1"/>
</dbReference>
<proteinExistence type="inferred from homology"/>
<dbReference type="NCBIfam" id="TIGR02227">
    <property type="entry name" value="sigpep_I_bact"/>
    <property type="match status" value="1"/>
</dbReference>
<feature type="domain" description="Peptidase S26" evidence="7">
    <location>
        <begin position="24"/>
        <end position="195"/>
    </location>
</feature>
<keyword evidence="6" id="KW-0645">Protease</keyword>
<organism evidence="8 9">
    <name type="scientific">Eiseniibacteriota bacterium</name>
    <dbReference type="NCBI Taxonomy" id="2212470"/>
    <lineage>
        <taxon>Bacteria</taxon>
        <taxon>Candidatus Eiseniibacteriota</taxon>
    </lineage>
</organism>
<protein>
    <recommendedName>
        <fullName evidence="3 6">Signal peptidase I</fullName>
        <ecNumber evidence="3 6">3.4.21.89</ecNumber>
    </recommendedName>
</protein>
<dbReference type="EMBL" id="JAGQHS010000021">
    <property type="protein sequence ID" value="MCA9755382.1"/>
    <property type="molecule type" value="Genomic_DNA"/>
</dbReference>
<gene>
    <name evidence="8" type="primary">lepB</name>
    <name evidence="8" type="ORF">KDA27_06235</name>
</gene>
<dbReference type="InterPro" id="IPR019758">
    <property type="entry name" value="Pept_S26A_signal_pept_1_CS"/>
</dbReference>
<evidence type="ECO:0000259" key="7">
    <source>
        <dbReference type="Pfam" id="PF10502"/>
    </source>
</evidence>
<dbReference type="CDD" id="cd06530">
    <property type="entry name" value="S26_SPase_I"/>
    <property type="match status" value="1"/>
</dbReference>
<evidence type="ECO:0000313" key="9">
    <source>
        <dbReference type="Proteomes" id="UP000739538"/>
    </source>
</evidence>
<accession>A0A956NAT4</accession>
<feature type="active site" evidence="5">
    <location>
        <position position="53"/>
    </location>
</feature>
<evidence type="ECO:0000313" key="8">
    <source>
        <dbReference type="EMBL" id="MCA9755382.1"/>
    </source>
</evidence>
<evidence type="ECO:0000256" key="1">
    <source>
        <dbReference type="ARBA" id="ARBA00000677"/>
    </source>
</evidence>
<reference evidence="8" key="1">
    <citation type="submission" date="2020-04" db="EMBL/GenBank/DDBJ databases">
        <authorList>
            <person name="Zhang T."/>
        </authorList>
    </citation>
    <scope>NUCLEOTIDE SEQUENCE</scope>
    <source>
        <strain evidence="8">HKST-UBA02</strain>
    </source>
</reference>
<dbReference type="GO" id="GO:0006465">
    <property type="term" value="P:signal peptide processing"/>
    <property type="evidence" value="ECO:0007669"/>
    <property type="project" value="InterPro"/>
</dbReference>
<dbReference type="InterPro" id="IPR019533">
    <property type="entry name" value="Peptidase_S26"/>
</dbReference>
<evidence type="ECO:0000256" key="2">
    <source>
        <dbReference type="ARBA" id="ARBA00009370"/>
    </source>
</evidence>
<sequence length="215" mass="24693">MSEAKQFVPGTTTPVKASKGVFRESIESLGVALLIFLVVRTLAFQAFRIPTSSMEETLLPGDFLFVNKFAYGAQVPFTHHRLPGFTEPKVGDIIVFQFPENPSQDYIKRCVAVGGDTVEVKDKAVYVNGVKQDDSFTVHREPIIQRNPPRDQMEKIVVPENHLFMMGDNRDESYDSRYWGTVDMTLVRGKAWITYFSWDKEKKFPRFGRMFRLIK</sequence>
<dbReference type="GO" id="GO:0009003">
    <property type="term" value="F:signal peptidase activity"/>
    <property type="evidence" value="ECO:0007669"/>
    <property type="project" value="UniProtKB-EC"/>
</dbReference>
<dbReference type="Gene3D" id="2.10.109.10">
    <property type="entry name" value="Umud Fragment, subunit A"/>
    <property type="match status" value="1"/>
</dbReference>
<dbReference type="InterPro" id="IPR000223">
    <property type="entry name" value="Pept_S26A_signal_pept_1"/>
</dbReference>
<dbReference type="Proteomes" id="UP000739538">
    <property type="component" value="Unassembled WGS sequence"/>
</dbReference>
<dbReference type="EC" id="3.4.21.89" evidence="3 6"/>
<evidence type="ECO:0000256" key="4">
    <source>
        <dbReference type="ARBA" id="ARBA00022801"/>
    </source>
</evidence>
<dbReference type="GO" id="GO:0016020">
    <property type="term" value="C:membrane"/>
    <property type="evidence" value="ECO:0007669"/>
    <property type="project" value="UniProtKB-SubCell"/>
</dbReference>
<dbReference type="PANTHER" id="PTHR43390">
    <property type="entry name" value="SIGNAL PEPTIDASE I"/>
    <property type="match status" value="1"/>
</dbReference>
<feature type="active site" evidence="5">
    <location>
        <position position="108"/>
    </location>
</feature>
<comment type="catalytic activity">
    <reaction evidence="1 6">
        <text>Cleavage of hydrophobic, N-terminal signal or leader sequences from secreted and periplasmic proteins.</text>
        <dbReference type="EC" id="3.4.21.89"/>
    </reaction>
</comment>
<evidence type="ECO:0000256" key="6">
    <source>
        <dbReference type="RuleBase" id="RU362042"/>
    </source>
</evidence>
<comment type="subcellular location">
    <subcellularLocation>
        <location evidence="6">Membrane</location>
        <topology evidence="6">Single-pass type II membrane protein</topology>
    </subcellularLocation>
</comment>
<dbReference type="GO" id="GO:0004252">
    <property type="term" value="F:serine-type endopeptidase activity"/>
    <property type="evidence" value="ECO:0007669"/>
    <property type="project" value="InterPro"/>
</dbReference>
<comment type="similarity">
    <text evidence="2 6">Belongs to the peptidase S26 family.</text>
</comment>